<accession>A0A9N9MRX1</accession>
<evidence type="ECO:0000256" key="1">
    <source>
        <dbReference type="ARBA" id="ARBA00022460"/>
    </source>
</evidence>
<keyword evidence="5" id="KW-1185">Reference proteome</keyword>
<organism evidence="4 5">
    <name type="scientific">Ceutorhynchus assimilis</name>
    <name type="common">cabbage seed weevil</name>
    <dbReference type="NCBI Taxonomy" id="467358"/>
    <lineage>
        <taxon>Eukaryota</taxon>
        <taxon>Metazoa</taxon>
        <taxon>Ecdysozoa</taxon>
        <taxon>Arthropoda</taxon>
        <taxon>Hexapoda</taxon>
        <taxon>Insecta</taxon>
        <taxon>Pterygota</taxon>
        <taxon>Neoptera</taxon>
        <taxon>Endopterygota</taxon>
        <taxon>Coleoptera</taxon>
        <taxon>Polyphaga</taxon>
        <taxon>Cucujiformia</taxon>
        <taxon>Curculionidae</taxon>
        <taxon>Ceutorhynchinae</taxon>
        <taxon>Ceutorhynchus</taxon>
    </lineage>
</organism>
<keyword evidence="3" id="KW-0732">Signal</keyword>
<dbReference type="PROSITE" id="PS00233">
    <property type="entry name" value="CHIT_BIND_RR_1"/>
    <property type="match status" value="1"/>
</dbReference>
<dbReference type="PANTHER" id="PTHR10380:SF173">
    <property type="entry name" value="CUTICULAR PROTEIN 47EF, ISOFORM C-RELATED"/>
    <property type="match status" value="1"/>
</dbReference>
<dbReference type="Proteomes" id="UP001152799">
    <property type="component" value="Chromosome 5"/>
</dbReference>
<dbReference type="PRINTS" id="PR00947">
    <property type="entry name" value="CUTICLE"/>
</dbReference>
<dbReference type="OrthoDB" id="6379191at2759"/>
<dbReference type="InterPro" id="IPR050468">
    <property type="entry name" value="Cuticle_Struct_Prot"/>
</dbReference>
<dbReference type="EMBL" id="OU892281">
    <property type="protein sequence ID" value="CAG9769046.1"/>
    <property type="molecule type" value="Genomic_DNA"/>
</dbReference>
<name>A0A9N9MRX1_9CUCU</name>
<reference evidence="4" key="1">
    <citation type="submission" date="2022-01" db="EMBL/GenBank/DDBJ databases">
        <authorList>
            <person name="King R."/>
        </authorList>
    </citation>
    <scope>NUCLEOTIDE SEQUENCE</scope>
</reference>
<sequence length="130" mass="14027">MFVFFALFATFASIDCASVPAIASSTSVPVAILSNTVNLTAEGNYNWSFELADGTKAEQVASVKTVDEEKVEDIKGSYSYVDPDGNTHSVQYIANEHGFFPKGDDIHPEIASHLVELEANPPRLSSKISV</sequence>
<dbReference type="InterPro" id="IPR031311">
    <property type="entry name" value="CHIT_BIND_RR_consensus"/>
</dbReference>
<evidence type="ECO:0000256" key="3">
    <source>
        <dbReference type="SAM" id="SignalP"/>
    </source>
</evidence>
<dbReference type="PANTHER" id="PTHR10380">
    <property type="entry name" value="CUTICLE PROTEIN"/>
    <property type="match status" value="1"/>
</dbReference>
<keyword evidence="1 2" id="KW-0193">Cuticle</keyword>
<dbReference type="PROSITE" id="PS51155">
    <property type="entry name" value="CHIT_BIND_RR_2"/>
    <property type="match status" value="1"/>
</dbReference>
<dbReference type="InterPro" id="IPR000618">
    <property type="entry name" value="Insect_cuticle"/>
</dbReference>
<protein>
    <submittedName>
        <fullName evidence="4">Uncharacterized protein</fullName>
    </submittedName>
</protein>
<dbReference type="Pfam" id="PF00379">
    <property type="entry name" value="Chitin_bind_4"/>
    <property type="match status" value="1"/>
</dbReference>
<dbReference type="GO" id="GO:0008010">
    <property type="term" value="F:structural constituent of chitin-based larval cuticle"/>
    <property type="evidence" value="ECO:0007669"/>
    <property type="project" value="TreeGrafter"/>
</dbReference>
<evidence type="ECO:0000256" key="2">
    <source>
        <dbReference type="PROSITE-ProRule" id="PRU00497"/>
    </source>
</evidence>
<gene>
    <name evidence="4" type="ORF">CEUTPL_LOCUS9562</name>
</gene>
<proteinExistence type="predicted"/>
<feature type="signal peptide" evidence="3">
    <location>
        <begin position="1"/>
        <end position="16"/>
    </location>
</feature>
<evidence type="ECO:0000313" key="5">
    <source>
        <dbReference type="Proteomes" id="UP001152799"/>
    </source>
</evidence>
<evidence type="ECO:0000313" key="4">
    <source>
        <dbReference type="EMBL" id="CAG9769046.1"/>
    </source>
</evidence>
<feature type="chain" id="PRO_5040121417" evidence="3">
    <location>
        <begin position="17"/>
        <end position="130"/>
    </location>
</feature>
<dbReference type="AlphaFoldDB" id="A0A9N9MRX1"/>
<dbReference type="GO" id="GO:0062129">
    <property type="term" value="C:chitin-based extracellular matrix"/>
    <property type="evidence" value="ECO:0007669"/>
    <property type="project" value="TreeGrafter"/>
</dbReference>